<comment type="caution">
    <text evidence="1">The sequence shown here is derived from an EMBL/GenBank/DDBJ whole genome shotgun (WGS) entry which is preliminary data.</text>
</comment>
<proteinExistence type="predicted"/>
<name>A0A834CEL2_ORYME</name>
<protein>
    <submittedName>
        <fullName evidence="1">Uncharacterized protein</fullName>
    </submittedName>
</protein>
<dbReference type="EMBL" id="WKFB01000343">
    <property type="protein sequence ID" value="KAF6726128.1"/>
    <property type="molecule type" value="Genomic_DNA"/>
</dbReference>
<dbReference type="AlphaFoldDB" id="A0A834CEL2"/>
<organism evidence="1 2">
    <name type="scientific">Oryzias melastigma</name>
    <name type="common">Marine medaka</name>
    <dbReference type="NCBI Taxonomy" id="30732"/>
    <lineage>
        <taxon>Eukaryota</taxon>
        <taxon>Metazoa</taxon>
        <taxon>Chordata</taxon>
        <taxon>Craniata</taxon>
        <taxon>Vertebrata</taxon>
        <taxon>Euteleostomi</taxon>
        <taxon>Actinopterygii</taxon>
        <taxon>Neopterygii</taxon>
        <taxon>Teleostei</taxon>
        <taxon>Neoteleostei</taxon>
        <taxon>Acanthomorphata</taxon>
        <taxon>Ovalentaria</taxon>
        <taxon>Atherinomorphae</taxon>
        <taxon>Beloniformes</taxon>
        <taxon>Adrianichthyidae</taxon>
        <taxon>Oryziinae</taxon>
        <taxon>Oryzias</taxon>
    </lineage>
</organism>
<gene>
    <name evidence="1" type="ORF">FQA47_006375</name>
</gene>
<evidence type="ECO:0000313" key="2">
    <source>
        <dbReference type="Proteomes" id="UP000646548"/>
    </source>
</evidence>
<evidence type="ECO:0000313" key="1">
    <source>
        <dbReference type="EMBL" id="KAF6726128.1"/>
    </source>
</evidence>
<sequence>MPPPSLPLAPPSLKCIKCQHGHFIGAGGLLPTPPLPGTLFVGGDCDHSILLPIGHPAASFHRDCNPIGCQTAAGRHGNPGQPPCVRACRAGGGGAGVGGVYRRPSLCFSVQCFCLPVPEGEGAEPRFNRNIRLHRSQIEVTDPTAPELRFPEGHAAT</sequence>
<dbReference type="Proteomes" id="UP000646548">
    <property type="component" value="Unassembled WGS sequence"/>
</dbReference>
<reference evidence="1" key="1">
    <citation type="journal article" name="BMC Genomics">
        <title>Long-read sequencing and de novo genome assembly of marine medaka (Oryzias melastigma).</title>
        <authorList>
            <person name="Liang P."/>
            <person name="Saqib H.S.A."/>
            <person name="Ni X."/>
            <person name="Shen Y."/>
        </authorList>
    </citation>
    <scope>NUCLEOTIDE SEQUENCE</scope>
    <source>
        <strain evidence="1">Bigg-433</strain>
    </source>
</reference>
<accession>A0A834CEL2</accession>